<keyword evidence="2" id="KW-0560">Oxidoreductase</keyword>
<dbReference type="InterPro" id="IPR029068">
    <property type="entry name" value="Glyas_Bleomycin-R_OHBP_Dase"/>
</dbReference>
<name>A0A7W9J8T8_9ACTN</name>
<dbReference type="InterPro" id="IPR004360">
    <property type="entry name" value="Glyas_Fos-R_dOase_dom"/>
</dbReference>
<comment type="caution">
    <text evidence="2">The sequence shown here is derived from an EMBL/GenBank/DDBJ whole genome shotgun (WGS) entry which is preliminary data.</text>
</comment>
<evidence type="ECO:0000259" key="1">
    <source>
        <dbReference type="PROSITE" id="PS51819"/>
    </source>
</evidence>
<dbReference type="AlphaFoldDB" id="A0A7W9J8T8"/>
<sequence length="121" mass="13143">MPGSTGGALVHINPILNVSDLQASIKFYTEVLDFELLGTFGYPADFGIIRWDQHEIYLCVNGQGQPGTWLALFVSEPAALCDRLVANDAEVLMPYAGDGGEFRVADPDGHVLRVFPSSTEE</sequence>
<gene>
    <name evidence="2" type="ORF">HDA39_004387</name>
</gene>
<evidence type="ECO:0000313" key="3">
    <source>
        <dbReference type="Proteomes" id="UP000549971"/>
    </source>
</evidence>
<dbReference type="RefSeq" id="WP_184797823.1">
    <property type="nucleotide sequence ID" value="NZ_JACHMY010000001.1"/>
</dbReference>
<dbReference type="Pfam" id="PF00903">
    <property type="entry name" value="Glyoxalase"/>
    <property type="match status" value="1"/>
</dbReference>
<reference evidence="2 3" key="1">
    <citation type="submission" date="2020-08" db="EMBL/GenBank/DDBJ databases">
        <title>Sequencing the genomes of 1000 actinobacteria strains.</title>
        <authorList>
            <person name="Klenk H.-P."/>
        </authorList>
    </citation>
    <scope>NUCLEOTIDE SEQUENCE [LARGE SCALE GENOMIC DNA]</scope>
    <source>
        <strain evidence="2 3">DSM 28967</strain>
    </source>
</reference>
<dbReference type="Proteomes" id="UP000549971">
    <property type="component" value="Unassembled WGS sequence"/>
</dbReference>
<protein>
    <submittedName>
        <fullName evidence="2">Catechol 2,3-dioxygenase-like lactoylglutathione lyase family enzyme</fullName>
    </submittedName>
</protein>
<keyword evidence="3" id="KW-1185">Reference proteome</keyword>
<dbReference type="GO" id="GO:0016829">
    <property type="term" value="F:lyase activity"/>
    <property type="evidence" value="ECO:0007669"/>
    <property type="project" value="UniProtKB-KW"/>
</dbReference>
<evidence type="ECO:0000313" key="2">
    <source>
        <dbReference type="EMBL" id="MBB5837653.1"/>
    </source>
</evidence>
<dbReference type="PROSITE" id="PS51819">
    <property type="entry name" value="VOC"/>
    <property type="match status" value="1"/>
</dbReference>
<proteinExistence type="predicted"/>
<dbReference type="EMBL" id="JACHMY010000001">
    <property type="protein sequence ID" value="MBB5837653.1"/>
    <property type="molecule type" value="Genomic_DNA"/>
</dbReference>
<keyword evidence="2" id="KW-0456">Lyase</keyword>
<keyword evidence="2" id="KW-0223">Dioxygenase</keyword>
<dbReference type="InterPro" id="IPR037523">
    <property type="entry name" value="VOC_core"/>
</dbReference>
<organism evidence="2 3">
    <name type="scientific">Kribbella italica</name>
    <dbReference type="NCBI Taxonomy" id="1540520"/>
    <lineage>
        <taxon>Bacteria</taxon>
        <taxon>Bacillati</taxon>
        <taxon>Actinomycetota</taxon>
        <taxon>Actinomycetes</taxon>
        <taxon>Propionibacteriales</taxon>
        <taxon>Kribbellaceae</taxon>
        <taxon>Kribbella</taxon>
    </lineage>
</organism>
<feature type="domain" description="VOC" evidence="1">
    <location>
        <begin position="8"/>
        <end position="117"/>
    </location>
</feature>
<dbReference type="Gene3D" id="3.10.180.10">
    <property type="entry name" value="2,3-Dihydroxybiphenyl 1,2-Dioxygenase, domain 1"/>
    <property type="match status" value="1"/>
</dbReference>
<dbReference type="SUPFAM" id="SSF54593">
    <property type="entry name" value="Glyoxalase/Bleomycin resistance protein/Dihydroxybiphenyl dioxygenase"/>
    <property type="match status" value="1"/>
</dbReference>
<dbReference type="GO" id="GO:0051213">
    <property type="term" value="F:dioxygenase activity"/>
    <property type="evidence" value="ECO:0007669"/>
    <property type="project" value="UniProtKB-KW"/>
</dbReference>
<accession>A0A7W9J8T8</accession>